<reference evidence="4" key="1">
    <citation type="submission" date="2020-03" db="EMBL/GenBank/DDBJ databases">
        <title>Site-based positive gene gene selection in Geosmithia morbida across the United States reveals a broad range of putative effectors and factors for local host and environmental adapation.</title>
        <authorList>
            <person name="Onufrak A."/>
            <person name="Murdoch R.W."/>
            <person name="Gazis R."/>
            <person name="Huff M."/>
            <person name="Staton M."/>
            <person name="Klingeman W."/>
            <person name="Hadziabdic D."/>
        </authorList>
    </citation>
    <scope>NUCLEOTIDE SEQUENCE</scope>
    <source>
        <strain evidence="4">1262</strain>
    </source>
</reference>
<dbReference type="RefSeq" id="XP_035318771.1">
    <property type="nucleotide sequence ID" value="XM_035465222.1"/>
</dbReference>
<proteinExistence type="inferred from homology"/>
<dbReference type="EMBL" id="JAANYQ010000018">
    <property type="protein sequence ID" value="KAF4120119.1"/>
    <property type="molecule type" value="Genomic_DNA"/>
</dbReference>
<accession>A0A9P4YSD5</accession>
<dbReference type="PANTHER" id="PTHR42760">
    <property type="entry name" value="SHORT-CHAIN DEHYDROGENASES/REDUCTASES FAMILY MEMBER"/>
    <property type="match status" value="1"/>
</dbReference>
<dbReference type="SUPFAM" id="SSF51735">
    <property type="entry name" value="NAD(P)-binding Rossmann-fold domains"/>
    <property type="match status" value="1"/>
</dbReference>
<dbReference type="GO" id="GO:0016616">
    <property type="term" value="F:oxidoreductase activity, acting on the CH-OH group of donors, NAD or NADP as acceptor"/>
    <property type="evidence" value="ECO:0007669"/>
    <property type="project" value="TreeGrafter"/>
</dbReference>
<protein>
    <submittedName>
        <fullName evidence="4">NAD(P)-dependent dehydrogenase, short-chain alcohol dehydrogenase family</fullName>
    </submittedName>
</protein>
<organism evidence="4 5">
    <name type="scientific">Geosmithia morbida</name>
    <dbReference type="NCBI Taxonomy" id="1094350"/>
    <lineage>
        <taxon>Eukaryota</taxon>
        <taxon>Fungi</taxon>
        <taxon>Dikarya</taxon>
        <taxon>Ascomycota</taxon>
        <taxon>Pezizomycotina</taxon>
        <taxon>Sordariomycetes</taxon>
        <taxon>Hypocreomycetidae</taxon>
        <taxon>Hypocreales</taxon>
        <taxon>Bionectriaceae</taxon>
        <taxon>Geosmithia</taxon>
    </lineage>
</organism>
<evidence type="ECO:0000313" key="5">
    <source>
        <dbReference type="Proteomes" id="UP000749293"/>
    </source>
</evidence>
<dbReference type="FunFam" id="3.40.50.720:FF:000084">
    <property type="entry name" value="Short-chain dehydrogenase reductase"/>
    <property type="match status" value="1"/>
</dbReference>
<evidence type="ECO:0000256" key="3">
    <source>
        <dbReference type="ARBA" id="ARBA00023002"/>
    </source>
</evidence>
<gene>
    <name evidence="4" type="ORF">GMORB2_3246</name>
</gene>
<dbReference type="Proteomes" id="UP000749293">
    <property type="component" value="Unassembled WGS sequence"/>
</dbReference>
<comment type="caution">
    <text evidence="4">The sequence shown here is derived from an EMBL/GenBank/DDBJ whole genome shotgun (WGS) entry which is preliminary data.</text>
</comment>
<dbReference type="Gene3D" id="3.40.50.720">
    <property type="entry name" value="NAD(P)-binding Rossmann-like Domain"/>
    <property type="match status" value="1"/>
</dbReference>
<dbReference type="PANTHER" id="PTHR42760:SF115">
    <property type="entry name" value="3-OXOACYL-[ACYL-CARRIER-PROTEIN] REDUCTASE FABG"/>
    <property type="match status" value="1"/>
</dbReference>
<dbReference type="InterPro" id="IPR002347">
    <property type="entry name" value="SDR_fam"/>
</dbReference>
<keyword evidence="2" id="KW-0521">NADP</keyword>
<dbReference type="OrthoDB" id="5840532at2759"/>
<evidence type="ECO:0000313" key="4">
    <source>
        <dbReference type="EMBL" id="KAF4120119.1"/>
    </source>
</evidence>
<sequence>MAYSLLRGSAFITGAAGGIGQSTAFAFARNGITKLALTDINGYSLQKTRKLIKSEFPNVQVLANTMDVRDKKQIVDTIDYIVSHFGRLDIAVNNAGIGGSGKPTHETPDDEIENVLAVNLMGVYKCQKEELRTMLNQDDLGPRHGRGRIINVASMYGIVAPGPSVFYTAYSTAKHAVIGLTKSDASSYGKHQIRINAICPGFVETPLMEKASSGGDSNDVLQKTVDSTPIGRICMQEEISESIVSIASSMNSFMQGSAVVVDGGFTAY</sequence>
<dbReference type="PRINTS" id="PR00081">
    <property type="entry name" value="GDHRDH"/>
</dbReference>
<dbReference type="InterPro" id="IPR036291">
    <property type="entry name" value="NAD(P)-bd_dom_sf"/>
</dbReference>
<dbReference type="AlphaFoldDB" id="A0A9P4YSD5"/>
<dbReference type="CDD" id="cd05233">
    <property type="entry name" value="SDR_c"/>
    <property type="match status" value="1"/>
</dbReference>
<evidence type="ECO:0000256" key="1">
    <source>
        <dbReference type="ARBA" id="ARBA00006484"/>
    </source>
</evidence>
<keyword evidence="5" id="KW-1185">Reference proteome</keyword>
<keyword evidence="3" id="KW-0560">Oxidoreductase</keyword>
<dbReference type="PRINTS" id="PR00080">
    <property type="entry name" value="SDRFAMILY"/>
</dbReference>
<evidence type="ECO:0000256" key="2">
    <source>
        <dbReference type="ARBA" id="ARBA00022857"/>
    </source>
</evidence>
<dbReference type="GeneID" id="55969474"/>
<comment type="similarity">
    <text evidence="1">Belongs to the short-chain dehydrogenases/reductases (SDR) family.</text>
</comment>
<dbReference type="Pfam" id="PF13561">
    <property type="entry name" value="adh_short_C2"/>
    <property type="match status" value="1"/>
</dbReference>
<name>A0A9P4YSD5_9HYPO</name>